<accession>A0A1D1XHC7</accession>
<feature type="region of interest" description="Disordered" evidence="1">
    <location>
        <begin position="194"/>
        <end position="225"/>
    </location>
</feature>
<feature type="region of interest" description="Disordered" evidence="1">
    <location>
        <begin position="242"/>
        <end position="279"/>
    </location>
</feature>
<feature type="non-terminal residue" evidence="2">
    <location>
        <position position="1"/>
    </location>
</feature>
<sequence>SLSLSLTQANPATPPPSLASSSSSYPVLREIEIETEMEGRTMGYLETALRRKAGLRWDLVMFSSPGGGGHYQERQSPLSASSAEEEALCAAADRSGLLWEDFSVDDLLDFGSGKEQYGGEEEGLFQVEEAEGNGEEGEERDGPSNSNTTSSSSSAMTFQAAPPSSDPIVPAGDVEDLEWVSRFVDDSYSEFTDAAVTPPLANPAVAKTEAPNAHGASRSSPSKRTWQSCYFSTESVVVVPAKARSKRSRCTAGRVWSLRPPPLLNEPPSSSCSSSSSSS</sequence>
<feature type="non-terminal residue" evidence="2">
    <location>
        <position position="279"/>
    </location>
</feature>
<feature type="compositionally biased region" description="Acidic residues" evidence="1">
    <location>
        <begin position="118"/>
        <end position="139"/>
    </location>
</feature>
<evidence type="ECO:0000313" key="2">
    <source>
        <dbReference type="EMBL" id="JAT41681.1"/>
    </source>
</evidence>
<feature type="compositionally biased region" description="Low complexity" evidence="1">
    <location>
        <begin position="144"/>
        <end position="154"/>
    </location>
</feature>
<feature type="region of interest" description="Disordered" evidence="1">
    <location>
        <begin position="1"/>
        <end position="25"/>
    </location>
</feature>
<dbReference type="EMBL" id="GDJX01026255">
    <property type="protein sequence ID" value="JAT41681.1"/>
    <property type="molecule type" value="Transcribed_RNA"/>
</dbReference>
<protein>
    <submittedName>
        <fullName evidence="2">GATA transcription factor 7</fullName>
    </submittedName>
</protein>
<gene>
    <name evidence="2" type="primary">GATA7_1</name>
    <name evidence="2" type="ORF">g.22384</name>
</gene>
<feature type="compositionally biased region" description="Low complexity" evidence="1">
    <location>
        <begin position="266"/>
        <end position="279"/>
    </location>
</feature>
<organism evidence="2">
    <name type="scientific">Anthurium amnicola</name>
    <dbReference type="NCBI Taxonomy" id="1678845"/>
    <lineage>
        <taxon>Eukaryota</taxon>
        <taxon>Viridiplantae</taxon>
        <taxon>Streptophyta</taxon>
        <taxon>Embryophyta</taxon>
        <taxon>Tracheophyta</taxon>
        <taxon>Spermatophyta</taxon>
        <taxon>Magnoliopsida</taxon>
        <taxon>Liliopsida</taxon>
        <taxon>Araceae</taxon>
        <taxon>Pothoideae</taxon>
        <taxon>Potheae</taxon>
        <taxon>Anthurium</taxon>
    </lineage>
</organism>
<reference evidence="2" key="1">
    <citation type="submission" date="2015-07" db="EMBL/GenBank/DDBJ databases">
        <title>Transcriptome Assembly of Anthurium amnicola.</title>
        <authorList>
            <person name="Suzuki J."/>
        </authorList>
    </citation>
    <scope>NUCLEOTIDE SEQUENCE</scope>
</reference>
<proteinExistence type="predicted"/>
<dbReference type="AlphaFoldDB" id="A0A1D1XHC7"/>
<name>A0A1D1XHC7_9ARAE</name>
<feature type="region of interest" description="Disordered" evidence="1">
    <location>
        <begin position="113"/>
        <end position="173"/>
    </location>
</feature>
<evidence type="ECO:0000256" key="1">
    <source>
        <dbReference type="SAM" id="MobiDB-lite"/>
    </source>
</evidence>